<feature type="transmembrane region" description="Helical" evidence="8">
    <location>
        <begin position="289"/>
        <end position="311"/>
    </location>
</feature>
<keyword evidence="5 8" id="KW-1133">Transmembrane helix</keyword>
<evidence type="ECO:0000256" key="1">
    <source>
        <dbReference type="ARBA" id="ARBA00004141"/>
    </source>
</evidence>
<gene>
    <name evidence="10" type="ORF">BP6252_11992</name>
</gene>
<evidence type="ECO:0000313" key="11">
    <source>
        <dbReference type="Proteomes" id="UP000256645"/>
    </source>
</evidence>
<feature type="transmembrane region" description="Helical" evidence="8">
    <location>
        <begin position="382"/>
        <end position="404"/>
    </location>
</feature>
<comment type="caution">
    <text evidence="10">The sequence shown here is derived from an EMBL/GenBank/DDBJ whole genome shotgun (WGS) entry which is preliminary data.</text>
</comment>
<evidence type="ECO:0000256" key="4">
    <source>
        <dbReference type="ARBA" id="ARBA00022692"/>
    </source>
</evidence>
<feature type="transmembrane region" description="Helical" evidence="8">
    <location>
        <begin position="344"/>
        <end position="370"/>
    </location>
</feature>
<feature type="transmembrane region" description="Helical" evidence="8">
    <location>
        <begin position="255"/>
        <end position="277"/>
    </location>
</feature>
<dbReference type="Proteomes" id="UP000256645">
    <property type="component" value="Unassembled WGS sequence"/>
</dbReference>
<name>A0A3D8QFK2_9HELO</name>
<organism evidence="10 11">
    <name type="scientific">Coleophoma cylindrospora</name>
    <dbReference type="NCBI Taxonomy" id="1849047"/>
    <lineage>
        <taxon>Eukaryota</taxon>
        <taxon>Fungi</taxon>
        <taxon>Dikarya</taxon>
        <taxon>Ascomycota</taxon>
        <taxon>Pezizomycotina</taxon>
        <taxon>Leotiomycetes</taxon>
        <taxon>Helotiales</taxon>
        <taxon>Dermateaceae</taxon>
        <taxon>Coleophoma</taxon>
    </lineage>
</organism>
<evidence type="ECO:0000259" key="9">
    <source>
        <dbReference type="PROSITE" id="PS50850"/>
    </source>
</evidence>
<feature type="transmembrane region" description="Helical" evidence="8">
    <location>
        <begin position="539"/>
        <end position="560"/>
    </location>
</feature>
<evidence type="ECO:0000313" key="10">
    <source>
        <dbReference type="EMBL" id="RDW60609.1"/>
    </source>
</evidence>
<evidence type="ECO:0000256" key="2">
    <source>
        <dbReference type="ARBA" id="ARBA00006727"/>
    </source>
</evidence>
<dbReference type="PANTHER" id="PTHR11360:SF224">
    <property type="entry name" value="MAJOR FACILITATOR SUPERFAMILY (MFS) PROFILE DOMAIN-CONTAINING PROTEIN-RELATED"/>
    <property type="match status" value="1"/>
</dbReference>
<feature type="transmembrane region" description="Helical" evidence="8">
    <location>
        <begin position="472"/>
        <end position="491"/>
    </location>
</feature>
<dbReference type="InterPro" id="IPR036259">
    <property type="entry name" value="MFS_trans_sf"/>
</dbReference>
<feature type="compositionally biased region" description="Polar residues" evidence="7">
    <location>
        <begin position="18"/>
        <end position="27"/>
    </location>
</feature>
<dbReference type="SUPFAM" id="SSF103473">
    <property type="entry name" value="MFS general substrate transporter"/>
    <property type="match status" value="1"/>
</dbReference>
<dbReference type="InterPro" id="IPR020846">
    <property type="entry name" value="MFS_dom"/>
</dbReference>
<evidence type="ECO:0000256" key="6">
    <source>
        <dbReference type="ARBA" id="ARBA00023136"/>
    </source>
</evidence>
<feature type="transmembrane region" description="Helical" evidence="8">
    <location>
        <begin position="121"/>
        <end position="139"/>
    </location>
</feature>
<dbReference type="GO" id="GO:0022857">
    <property type="term" value="F:transmembrane transporter activity"/>
    <property type="evidence" value="ECO:0007669"/>
    <property type="project" value="InterPro"/>
</dbReference>
<feature type="transmembrane region" description="Helical" evidence="8">
    <location>
        <begin position="178"/>
        <end position="198"/>
    </location>
</feature>
<dbReference type="Pfam" id="PF07690">
    <property type="entry name" value="MFS_1"/>
    <property type="match status" value="1"/>
</dbReference>
<comment type="similarity">
    <text evidence="2">Belongs to the major facilitator superfamily. Monocarboxylate porter (TC 2.A.1.13) family.</text>
</comment>
<protein>
    <recommendedName>
        <fullName evidence="9">Major facilitator superfamily (MFS) profile domain-containing protein</fullName>
    </recommendedName>
</protein>
<dbReference type="PROSITE" id="PS50850">
    <property type="entry name" value="MFS"/>
    <property type="match status" value="1"/>
</dbReference>
<feature type="region of interest" description="Disordered" evidence="7">
    <location>
        <begin position="1"/>
        <end position="43"/>
    </location>
</feature>
<dbReference type="PANTHER" id="PTHR11360">
    <property type="entry name" value="MONOCARBOXYLATE TRANSPORTER"/>
    <property type="match status" value="1"/>
</dbReference>
<feature type="transmembrane region" description="Helical" evidence="8">
    <location>
        <begin position="51"/>
        <end position="75"/>
    </location>
</feature>
<evidence type="ECO:0000256" key="3">
    <source>
        <dbReference type="ARBA" id="ARBA00022448"/>
    </source>
</evidence>
<evidence type="ECO:0000256" key="8">
    <source>
        <dbReference type="SAM" id="Phobius"/>
    </source>
</evidence>
<keyword evidence="3" id="KW-0813">Transport</keyword>
<keyword evidence="6 8" id="KW-0472">Membrane</keyword>
<sequence length="570" mass="61856">MTKEAFDPDAGGILEGGVTQSSSTTAFAQKPPEAPTSNEETNNVPDGGLRAWLVVLGAWCGLFCSFGWLNSIGIFQSYYETSLLPQYSASTIAWIPSLEIFFTFAMSPIIGRLYDSFGPRYIILGGSFLHVFGLMMASISSEYYQLLLSQGVCSAMGICAIFQPSVSTIPSWFHRNRGAAYGIISSGTSLGGVVFPIMVSQLIRRVGYAWSMRISALLILSLLVVVNLTVKSRVPPQPQHLSRGTLLQPFREVPMILLLIGFFFLTFGVFIPINYLVIQAIDEGMSDTLAQYLIALLNAASLFGRISAGILSDKIGTYNILVTACYLAGVLSLALWIPATSNVGIIMFSILFGFASGAYVALAAALVVRISPSPEIGYRTGILFLVGSISGITASPIGGAILQSRGGSYIVLRTRLTTMSSNIPAFYRIVLLWYEPISSALGAYLTLVTPDTYLNSFIPSTMTVRNPMQDMIFNQLGAAFFYVATSQGILLRYTSDVGVWRIVNGCLLGWDFILLYSWWSGMQMQGRLDPATWRSEDMSALVPTVFITLVRAAITAGVGLRASKSNVKKL</sequence>
<dbReference type="EMBL" id="PDLM01000015">
    <property type="protein sequence ID" value="RDW60609.1"/>
    <property type="molecule type" value="Genomic_DNA"/>
</dbReference>
<feature type="domain" description="Major facilitator superfamily (MFS) profile" evidence="9">
    <location>
        <begin position="54"/>
        <end position="453"/>
    </location>
</feature>
<accession>A0A3D8QFK2</accession>
<feature type="transmembrane region" description="Helical" evidence="8">
    <location>
        <begin position="87"/>
        <end position="109"/>
    </location>
</feature>
<dbReference type="InterPro" id="IPR050327">
    <property type="entry name" value="Proton-linked_MCT"/>
</dbReference>
<feature type="transmembrane region" description="Helical" evidence="8">
    <location>
        <begin position="210"/>
        <end position="230"/>
    </location>
</feature>
<comment type="subcellular location">
    <subcellularLocation>
        <location evidence="1">Membrane</location>
        <topology evidence="1">Multi-pass membrane protein</topology>
    </subcellularLocation>
</comment>
<reference evidence="10 11" key="1">
    <citation type="journal article" date="2018" name="IMA Fungus">
        <title>IMA Genome-F 9: Draft genome sequence of Annulohypoxylon stygium, Aspergillus mulundensis, Berkeleyomyces basicola (syn. Thielaviopsis basicola), Ceratocystis smalleyi, two Cercospora beticola strains, Coleophoma cylindrospora, Fusarium fracticaudum, Phialophora cf. hyalina, and Morchella septimelata.</title>
        <authorList>
            <person name="Wingfield B.D."/>
            <person name="Bills G.F."/>
            <person name="Dong Y."/>
            <person name="Huang W."/>
            <person name="Nel W.J."/>
            <person name="Swalarsk-Parry B.S."/>
            <person name="Vaghefi N."/>
            <person name="Wilken P.M."/>
            <person name="An Z."/>
            <person name="de Beer Z.W."/>
            <person name="De Vos L."/>
            <person name="Chen L."/>
            <person name="Duong T.A."/>
            <person name="Gao Y."/>
            <person name="Hammerbacher A."/>
            <person name="Kikkert J.R."/>
            <person name="Li Y."/>
            <person name="Li H."/>
            <person name="Li K."/>
            <person name="Li Q."/>
            <person name="Liu X."/>
            <person name="Ma X."/>
            <person name="Naidoo K."/>
            <person name="Pethybridge S.J."/>
            <person name="Sun J."/>
            <person name="Steenkamp E.T."/>
            <person name="van der Nest M.A."/>
            <person name="van Wyk S."/>
            <person name="Wingfield M.J."/>
            <person name="Xiong C."/>
            <person name="Yue Q."/>
            <person name="Zhang X."/>
        </authorList>
    </citation>
    <scope>NUCLEOTIDE SEQUENCE [LARGE SCALE GENOMIC DNA]</scope>
    <source>
        <strain evidence="10 11">BP6252</strain>
    </source>
</reference>
<dbReference type="GO" id="GO:0016020">
    <property type="term" value="C:membrane"/>
    <property type="evidence" value="ECO:0007669"/>
    <property type="project" value="UniProtKB-SubCell"/>
</dbReference>
<keyword evidence="11" id="KW-1185">Reference proteome</keyword>
<evidence type="ECO:0000256" key="5">
    <source>
        <dbReference type="ARBA" id="ARBA00022989"/>
    </source>
</evidence>
<feature type="transmembrane region" description="Helical" evidence="8">
    <location>
        <begin position="425"/>
        <end position="447"/>
    </location>
</feature>
<keyword evidence="4 8" id="KW-0812">Transmembrane</keyword>
<proteinExistence type="inferred from homology"/>
<dbReference type="OrthoDB" id="5667at2759"/>
<dbReference type="Gene3D" id="1.20.1250.20">
    <property type="entry name" value="MFS general substrate transporter like domains"/>
    <property type="match status" value="2"/>
</dbReference>
<dbReference type="InterPro" id="IPR056121">
    <property type="entry name" value="DUF7704"/>
</dbReference>
<dbReference type="AlphaFoldDB" id="A0A3D8QFK2"/>
<feature type="transmembrane region" description="Helical" evidence="8">
    <location>
        <begin position="498"/>
        <end position="519"/>
    </location>
</feature>
<evidence type="ECO:0000256" key="7">
    <source>
        <dbReference type="SAM" id="MobiDB-lite"/>
    </source>
</evidence>
<dbReference type="InterPro" id="IPR011701">
    <property type="entry name" value="MFS"/>
</dbReference>
<feature type="transmembrane region" description="Helical" evidence="8">
    <location>
        <begin position="317"/>
        <end position="337"/>
    </location>
</feature>
<dbReference type="Pfam" id="PF24803">
    <property type="entry name" value="DUF7704"/>
    <property type="match status" value="1"/>
</dbReference>